<keyword evidence="10" id="KW-0479">Metal-binding</keyword>
<dbReference type="GO" id="GO:0005886">
    <property type="term" value="C:plasma membrane"/>
    <property type="evidence" value="ECO:0007669"/>
    <property type="project" value="UniProtKB-SubCell"/>
</dbReference>
<evidence type="ECO:0000256" key="5">
    <source>
        <dbReference type="ARBA" id="ARBA00023136"/>
    </source>
</evidence>
<evidence type="ECO:0000256" key="8">
    <source>
        <dbReference type="ARBA" id="ARBA00035585"/>
    </source>
</evidence>
<evidence type="ECO:0000256" key="4">
    <source>
        <dbReference type="ARBA" id="ARBA00022989"/>
    </source>
</evidence>
<sequence>MTPLALFLGVALAGGVGSAARFAIDGVARSLVPARWPVGTFAINVIGSLLLGILAGLALSGAVDEQWRALVGTGFLGGFTTFSTASVEAARMLLERRWAAGLAYGLGTWAVALVATVLGLATAAALV</sequence>
<dbReference type="Proteomes" id="UP001155240">
    <property type="component" value="Unassembled WGS sequence"/>
</dbReference>
<feature type="transmembrane region" description="Helical" evidence="10">
    <location>
        <begin position="102"/>
        <end position="126"/>
    </location>
</feature>
<comment type="caution">
    <text evidence="11">The sequence shown here is derived from an EMBL/GenBank/DDBJ whole genome shotgun (WGS) entry which is preliminary data.</text>
</comment>
<evidence type="ECO:0000256" key="9">
    <source>
        <dbReference type="ARBA" id="ARBA00049940"/>
    </source>
</evidence>
<feature type="transmembrane region" description="Helical" evidence="10">
    <location>
        <begin position="69"/>
        <end position="90"/>
    </location>
</feature>
<organism evidence="11 12">
    <name type="scientific">Rathayibacter rubneri</name>
    <dbReference type="NCBI Taxonomy" id="2950106"/>
    <lineage>
        <taxon>Bacteria</taxon>
        <taxon>Bacillati</taxon>
        <taxon>Actinomycetota</taxon>
        <taxon>Actinomycetes</taxon>
        <taxon>Micrococcales</taxon>
        <taxon>Microbacteriaceae</taxon>
        <taxon>Rathayibacter</taxon>
    </lineage>
</organism>
<dbReference type="EMBL" id="JAMRYM010000037">
    <property type="protein sequence ID" value="MCM6762755.1"/>
    <property type="molecule type" value="Genomic_DNA"/>
</dbReference>
<dbReference type="RefSeq" id="WP_251945515.1">
    <property type="nucleotide sequence ID" value="NZ_JAMRYM010000037.1"/>
</dbReference>
<dbReference type="PANTHER" id="PTHR28259">
    <property type="entry name" value="FLUORIDE EXPORT PROTEIN 1-RELATED"/>
    <property type="match status" value="1"/>
</dbReference>
<evidence type="ECO:0000256" key="2">
    <source>
        <dbReference type="ARBA" id="ARBA00022475"/>
    </source>
</evidence>
<evidence type="ECO:0000256" key="10">
    <source>
        <dbReference type="HAMAP-Rule" id="MF_00454"/>
    </source>
</evidence>
<feature type="binding site" evidence="10">
    <location>
        <position position="80"/>
    </location>
    <ligand>
        <name>Na(+)</name>
        <dbReference type="ChEBI" id="CHEBI:29101"/>
        <note>structural</note>
    </ligand>
</feature>
<name>A0A9X2DXA5_9MICO</name>
<evidence type="ECO:0000256" key="7">
    <source>
        <dbReference type="ARBA" id="ARBA00035120"/>
    </source>
</evidence>
<feature type="binding site" evidence="10">
    <location>
        <position position="77"/>
    </location>
    <ligand>
        <name>Na(+)</name>
        <dbReference type="ChEBI" id="CHEBI:29101"/>
        <note>structural</note>
    </ligand>
</feature>
<keyword evidence="2 10" id="KW-1003">Cell membrane</keyword>
<keyword evidence="3 10" id="KW-0812">Transmembrane</keyword>
<comment type="catalytic activity">
    <reaction evidence="8">
        <text>fluoride(in) = fluoride(out)</text>
        <dbReference type="Rhea" id="RHEA:76159"/>
        <dbReference type="ChEBI" id="CHEBI:17051"/>
    </reaction>
    <physiologicalReaction direction="left-to-right" evidence="8">
        <dbReference type="Rhea" id="RHEA:76160"/>
    </physiologicalReaction>
</comment>
<proteinExistence type="inferred from homology"/>
<evidence type="ECO:0000313" key="12">
    <source>
        <dbReference type="Proteomes" id="UP001155240"/>
    </source>
</evidence>
<comment type="function">
    <text evidence="9 10">Fluoride-specific ion channel. Important for reducing fluoride concentration in the cell, thus reducing its toxicity.</text>
</comment>
<gene>
    <name evidence="10 11" type="primary">crcB</name>
    <name evidence="10" type="synonym">fluC</name>
    <name evidence="11" type="ORF">NB037_10045</name>
</gene>
<dbReference type="GO" id="GO:0046872">
    <property type="term" value="F:metal ion binding"/>
    <property type="evidence" value="ECO:0007669"/>
    <property type="project" value="UniProtKB-KW"/>
</dbReference>
<dbReference type="AlphaFoldDB" id="A0A9X2DXA5"/>
<evidence type="ECO:0000256" key="1">
    <source>
        <dbReference type="ARBA" id="ARBA00004651"/>
    </source>
</evidence>
<accession>A0A9X2DXA5</accession>
<keyword evidence="5 10" id="KW-0472">Membrane</keyword>
<protein>
    <recommendedName>
        <fullName evidence="10">Fluoride-specific ion channel FluC</fullName>
    </recommendedName>
</protein>
<dbReference type="GO" id="GO:0140114">
    <property type="term" value="P:cellular detoxification of fluoride"/>
    <property type="evidence" value="ECO:0007669"/>
    <property type="project" value="UniProtKB-UniRule"/>
</dbReference>
<keyword evidence="10" id="KW-0915">Sodium</keyword>
<dbReference type="GO" id="GO:0062054">
    <property type="term" value="F:fluoride channel activity"/>
    <property type="evidence" value="ECO:0007669"/>
    <property type="project" value="UniProtKB-UniRule"/>
</dbReference>
<comment type="similarity">
    <text evidence="7 10">Belongs to the fluoride channel Fluc/FEX (TC 1.A.43) family.</text>
</comment>
<dbReference type="InterPro" id="IPR003691">
    <property type="entry name" value="FluC"/>
</dbReference>
<evidence type="ECO:0000256" key="6">
    <source>
        <dbReference type="ARBA" id="ARBA00023303"/>
    </source>
</evidence>
<keyword evidence="12" id="KW-1185">Reference proteome</keyword>
<reference evidence="11" key="1">
    <citation type="submission" date="2022-06" db="EMBL/GenBank/DDBJ databases">
        <title>Whole genome shotgun sequencing (WGS) of Rathayibacter sp. ZW T2_19, isolated from stored onions (Allium cepa).</title>
        <authorList>
            <person name="Stoll D.A."/>
            <person name="Huch M."/>
        </authorList>
    </citation>
    <scope>NUCLEOTIDE SEQUENCE</scope>
    <source>
        <strain evidence="11">ZW T2_19</strain>
    </source>
</reference>
<keyword evidence="6 10" id="KW-0407">Ion channel</keyword>
<dbReference type="HAMAP" id="MF_00454">
    <property type="entry name" value="FluC"/>
    <property type="match status" value="1"/>
</dbReference>
<keyword evidence="10" id="KW-0813">Transport</keyword>
<keyword evidence="4 10" id="KW-1133">Transmembrane helix</keyword>
<comment type="subcellular location">
    <subcellularLocation>
        <location evidence="1 10">Cell membrane</location>
        <topology evidence="1 10">Multi-pass membrane protein</topology>
    </subcellularLocation>
</comment>
<evidence type="ECO:0000256" key="3">
    <source>
        <dbReference type="ARBA" id="ARBA00022692"/>
    </source>
</evidence>
<dbReference type="PANTHER" id="PTHR28259:SF1">
    <property type="entry name" value="FLUORIDE EXPORT PROTEIN 1-RELATED"/>
    <property type="match status" value="1"/>
</dbReference>
<keyword evidence="10" id="KW-0406">Ion transport</keyword>
<comment type="activity regulation">
    <text evidence="10">Na(+) is not transported, but it plays an essential structural role and its presence is essential for fluoride channel function.</text>
</comment>
<feature type="transmembrane region" description="Helical" evidence="10">
    <location>
        <begin position="35"/>
        <end position="57"/>
    </location>
</feature>
<dbReference type="NCBIfam" id="TIGR00494">
    <property type="entry name" value="crcB"/>
    <property type="match status" value="1"/>
</dbReference>
<dbReference type="Pfam" id="PF02537">
    <property type="entry name" value="CRCB"/>
    <property type="match status" value="1"/>
</dbReference>
<evidence type="ECO:0000313" key="11">
    <source>
        <dbReference type="EMBL" id="MCM6762755.1"/>
    </source>
</evidence>